<accession>A0A9P6BWR4</accession>
<dbReference type="EMBL" id="MU152133">
    <property type="protein sequence ID" value="KAF9440979.1"/>
    <property type="molecule type" value="Genomic_DNA"/>
</dbReference>
<dbReference type="Proteomes" id="UP000807342">
    <property type="component" value="Unassembled WGS sequence"/>
</dbReference>
<name>A0A9P6BWR4_9AGAR</name>
<comment type="caution">
    <text evidence="1">The sequence shown here is derived from an EMBL/GenBank/DDBJ whole genome shotgun (WGS) entry which is preliminary data.</text>
</comment>
<sequence>MPRYMLLLAQLAPPDAVARRRPSHESGTRPRLDRLAIFSHYVHDLIRYPIYTPAPHPPLQVAPPSLSIHLCSWIRLHLCSFHTPYHPLLRKYVHIAGSQPTGRMRSFQIESPNLSHLL</sequence>
<organism evidence="1 2">
    <name type="scientific">Macrolepiota fuliginosa MF-IS2</name>
    <dbReference type="NCBI Taxonomy" id="1400762"/>
    <lineage>
        <taxon>Eukaryota</taxon>
        <taxon>Fungi</taxon>
        <taxon>Dikarya</taxon>
        <taxon>Basidiomycota</taxon>
        <taxon>Agaricomycotina</taxon>
        <taxon>Agaricomycetes</taxon>
        <taxon>Agaricomycetidae</taxon>
        <taxon>Agaricales</taxon>
        <taxon>Agaricineae</taxon>
        <taxon>Agaricaceae</taxon>
        <taxon>Macrolepiota</taxon>
    </lineage>
</organism>
<proteinExistence type="predicted"/>
<protein>
    <submittedName>
        <fullName evidence="1">Uncharacterized protein</fullName>
    </submittedName>
</protein>
<evidence type="ECO:0000313" key="1">
    <source>
        <dbReference type="EMBL" id="KAF9440979.1"/>
    </source>
</evidence>
<gene>
    <name evidence="1" type="ORF">P691DRAFT_39155</name>
</gene>
<keyword evidence="2" id="KW-1185">Reference proteome</keyword>
<evidence type="ECO:0000313" key="2">
    <source>
        <dbReference type="Proteomes" id="UP000807342"/>
    </source>
</evidence>
<dbReference type="AlphaFoldDB" id="A0A9P6BWR4"/>
<reference evidence="1" key="1">
    <citation type="submission" date="2020-11" db="EMBL/GenBank/DDBJ databases">
        <authorList>
            <consortium name="DOE Joint Genome Institute"/>
            <person name="Ahrendt S."/>
            <person name="Riley R."/>
            <person name="Andreopoulos W."/>
            <person name="Labutti K."/>
            <person name="Pangilinan J."/>
            <person name="Ruiz-Duenas F.J."/>
            <person name="Barrasa J.M."/>
            <person name="Sanchez-Garcia M."/>
            <person name="Camarero S."/>
            <person name="Miyauchi S."/>
            <person name="Serrano A."/>
            <person name="Linde D."/>
            <person name="Babiker R."/>
            <person name="Drula E."/>
            <person name="Ayuso-Fernandez I."/>
            <person name="Pacheco R."/>
            <person name="Padilla G."/>
            <person name="Ferreira P."/>
            <person name="Barriuso J."/>
            <person name="Kellner H."/>
            <person name="Castanera R."/>
            <person name="Alfaro M."/>
            <person name="Ramirez L."/>
            <person name="Pisabarro A.G."/>
            <person name="Kuo A."/>
            <person name="Tritt A."/>
            <person name="Lipzen A."/>
            <person name="He G."/>
            <person name="Yan M."/>
            <person name="Ng V."/>
            <person name="Cullen D."/>
            <person name="Martin F."/>
            <person name="Rosso M.-N."/>
            <person name="Henrissat B."/>
            <person name="Hibbett D."/>
            <person name="Martinez A.T."/>
            <person name="Grigoriev I.V."/>
        </authorList>
    </citation>
    <scope>NUCLEOTIDE SEQUENCE</scope>
    <source>
        <strain evidence="1">MF-IS2</strain>
    </source>
</reference>